<comment type="caution">
    <text evidence="4">The sequence shown here is derived from an EMBL/GenBank/DDBJ whole genome shotgun (WGS) entry which is preliminary data.</text>
</comment>
<sequence length="249" mass="26308">MFSLLVIPPSTFAESSKFLQAKPGCQSKCGNVAIPYPFGIGDGCFIDPASVGHKSAGYNMQCNTSFDPPKLFAGGTIEILSISETELRVGTSITDKCYNASGYRVPGTIWSFDARQTGFGISYTKNRFFGIGCEIVATIIGISGDNETVTSTDSCVSKCRSRGNIEGACTGTNGCCQITVPKGLKNITLEVSGLLPGKPPIATYNSCNFAYVAEVGKHMLQASDLLLDGDSIQNSLETGNSIVPVNIPR</sequence>
<organism evidence="4 5">
    <name type="scientific">Papaver atlanticum</name>
    <dbReference type="NCBI Taxonomy" id="357466"/>
    <lineage>
        <taxon>Eukaryota</taxon>
        <taxon>Viridiplantae</taxon>
        <taxon>Streptophyta</taxon>
        <taxon>Embryophyta</taxon>
        <taxon>Tracheophyta</taxon>
        <taxon>Spermatophyta</taxon>
        <taxon>Magnoliopsida</taxon>
        <taxon>Ranunculales</taxon>
        <taxon>Papaveraceae</taxon>
        <taxon>Papaveroideae</taxon>
        <taxon>Papaver</taxon>
    </lineage>
</organism>
<reference evidence="4" key="1">
    <citation type="submission" date="2022-04" db="EMBL/GenBank/DDBJ databases">
        <title>A functionally conserved STORR gene fusion in Papaver species that diverged 16.8 million years ago.</title>
        <authorList>
            <person name="Catania T."/>
        </authorList>
    </citation>
    <scope>NUCLEOTIDE SEQUENCE</scope>
    <source>
        <strain evidence="4">S-188037</strain>
    </source>
</reference>
<evidence type="ECO:0000259" key="3">
    <source>
        <dbReference type="Pfam" id="PF13947"/>
    </source>
</evidence>
<dbReference type="Pfam" id="PF13947">
    <property type="entry name" value="GUB_WAK_bind"/>
    <property type="match status" value="1"/>
</dbReference>
<evidence type="ECO:0000313" key="4">
    <source>
        <dbReference type="EMBL" id="KAI3834169.1"/>
    </source>
</evidence>
<dbReference type="GO" id="GO:0016020">
    <property type="term" value="C:membrane"/>
    <property type="evidence" value="ECO:0007669"/>
    <property type="project" value="UniProtKB-SubCell"/>
</dbReference>
<evidence type="ECO:0000256" key="2">
    <source>
        <dbReference type="ARBA" id="ARBA00022729"/>
    </source>
</evidence>
<dbReference type="Proteomes" id="UP001202328">
    <property type="component" value="Unassembled WGS sequence"/>
</dbReference>
<dbReference type="EMBL" id="JAJJMB010017856">
    <property type="protein sequence ID" value="KAI3834169.1"/>
    <property type="molecule type" value="Genomic_DNA"/>
</dbReference>
<evidence type="ECO:0000313" key="5">
    <source>
        <dbReference type="Proteomes" id="UP001202328"/>
    </source>
</evidence>
<protein>
    <recommendedName>
        <fullName evidence="3">Wall-associated receptor kinase galacturonan-binding domain-containing protein</fullName>
    </recommendedName>
</protein>
<proteinExistence type="predicted"/>
<keyword evidence="2" id="KW-0732">Signal</keyword>
<name>A0AAD4RV67_9MAGN</name>
<dbReference type="AlphaFoldDB" id="A0AAD4RV67"/>
<dbReference type="InterPro" id="IPR025287">
    <property type="entry name" value="WAK_GUB"/>
</dbReference>
<dbReference type="GO" id="GO:0030247">
    <property type="term" value="F:polysaccharide binding"/>
    <property type="evidence" value="ECO:0007669"/>
    <property type="project" value="InterPro"/>
</dbReference>
<gene>
    <name evidence="4" type="ORF">MKW98_018219</name>
</gene>
<dbReference type="PANTHER" id="PTHR33491">
    <property type="entry name" value="OSJNBA0016N04.9 PROTEIN"/>
    <property type="match status" value="1"/>
</dbReference>
<keyword evidence="5" id="KW-1185">Reference proteome</keyword>
<accession>A0AAD4RV67</accession>
<evidence type="ECO:0000256" key="1">
    <source>
        <dbReference type="ARBA" id="ARBA00004167"/>
    </source>
</evidence>
<comment type="subcellular location">
    <subcellularLocation>
        <location evidence="1">Membrane</location>
        <topology evidence="1">Single-pass membrane protein</topology>
    </subcellularLocation>
</comment>
<feature type="domain" description="Wall-associated receptor kinase galacturonan-binding" evidence="3">
    <location>
        <begin position="25"/>
        <end position="86"/>
    </location>
</feature>